<evidence type="ECO:0000313" key="3">
    <source>
        <dbReference type="Proteomes" id="UP000254150"/>
    </source>
</evidence>
<feature type="compositionally biased region" description="Low complexity" evidence="1">
    <location>
        <begin position="145"/>
        <end position="155"/>
    </location>
</feature>
<feature type="region of interest" description="Disordered" evidence="1">
    <location>
        <begin position="1"/>
        <end position="261"/>
    </location>
</feature>
<dbReference type="AlphaFoldDB" id="A0A380NZQ2"/>
<feature type="compositionally biased region" description="Basic residues" evidence="1">
    <location>
        <begin position="71"/>
        <end position="86"/>
    </location>
</feature>
<feature type="compositionally biased region" description="Pro residues" evidence="1">
    <location>
        <begin position="49"/>
        <end position="68"/>
    </location>
</feature>
<evidence type="ECO:0000313" key="2">
    <source>
        <dbReference type="EMBL" id="SUP57885.1"/>
    </source>
</evidence>
<reference evidence="2 3" key="1">
    <citation type="submission" date="2018-06" db="EMBL/GenBank/DDBJ databases">
        <authorList>
            <consortium name="Pathogen Informatics"/>
            <person name="Doyle S."/>
        </authorList>
    </citation>
    <scope>NUCLEOTIDE SEQUENCE [LARGE SCALE GENOMIC DNA]</scope>
    <source>
        <strain evidence="2 3">NCTC7807</strain>
    </source>
</reference>
<gene>
    <name evidence="2" type="ORF">NCTC7807_03421</name>
</gene>
<feature type="compositionally biased region" description="Basic and acidic residues" evidence="1">
    <location>
        <begin position="196"/>
        <end position="209"/>
    </location>
</feature>
<name>A0A380NZQ2_STRGR</name>
<sequence length="261" mass="27526">MTLGRRVQGVPASPLCGGLRPRAGRWAHRTEHPVPRRPPRPVTPRSSHPRPPGPPPPGPPVNPAPAGSPPSRRRTARSRRQRRHAPGHAGPLVLTHPGPRRGPVRPAGLRQRGHGHPKTATRAFTAGGTTPHSPSPSPRRRRRPLAAAGAASGPGARPGGVGPFIEMPALAVPARHRLSRPAPGGPGRAGRSAVGRLRESGERRVRELAAEPGVTVAGPVLTPTSPPPPARSAGRRRPPPPRRRRHRAPSTPRPRRPTPGG</sequence>
<proteinExistence type="predicted"/>
<dbReference type="Proteomes" id="UP000254150">
    <property type="component" value="Unassembled WGS sequence"/>
</dbReference>
<protein>
    <submittedName>
        <fullName evidence="2">Uncharacterized protein</fullName>
    </submittedName>
</protein>
<dbReference type="EMBL" id="UHID01000006">
    <property type="protein sequence ID" value="SUP57885.1"/>
    <property type="molecule type" value="Genomic_DNA"/>
</dbReference>
<evidence type="ECO:0000256" key="1">
    <source>
        <dbReference type="SAM" id="MobiDB-lite"/>
    </source>
</evidence>
<feature type="compositionally biased region" description="Basic residues" evidence="1">
    <location>
        <begin position="233"/>
        <end position="261"/>
    </location>
</feature>
<organism evidence="2 3">
    <name type="scientific">Streptomyces griseus</name>
    <dbReference type="NCBI Taxonomy" id="1911"/>
    <lineage>
        <taxon>Bacteria</taxon>
        <taxon>Bacillati</taxon>
        <taxon>Actinomycetota</taxon>
        <taxon>Actinomycetes</taxon>
        <taxon>Kitasatosporales</taxon>
        <taxon>Streptomycetaceae</taxon>
        <taxon>Streptomyces</taxon>
    </lineage>
</organism>
<feature type="compositionally biased region" description="Low complexity" evidence="1">
    <location>
        <begin position="120"/>
        <end position="132"/>
    </location>
</feature>
<accession>A0A380NZQ2</accession>